<accession>A0A4R0XFW1</accession>
<dbReference type="AlphaFoldDB" id="A0A4R0XFW1"/>
<gene>
    <name evidence="1" type="ORF">BZM27_06185</name>
</gene>
<organism evidence="1 2">
    <name type="scientific">Paraburkholderia steynii</name>
    <dbReference type="NCBI Taxonomy" id="1245441"/>
    <lineage>
        <taxon>Bacteria</taxon>
        <taxon>Pseudomonadati</taxon>
        <taxon>Pseudomonadota</taxon>
        <taxon>Betaproteobacteria</taxon>
        <taxon>Burkholderiales</taxon>
        <taxon>Burkholderiaceae</taxon>
        <taxon>Paraburkholderia</taxon>
    </lineage>
</organism>
<keyword evidence="2" id="KW-1185">Reference proteome</keyword>
<dbReference type="EMBL" id="MWML01000013">
    <property type="protein sequence ID" value="TCG09386.1"/>
    <property type="molecule type" value="Genomic_DNA"/>
</dbReference>
<reference evidence="1 2" key="1">
    <citation type="submission" date="2017-02" db="EMBL/GenBank/DDBJ databases">
        <title>Paraburkholderia sophoroidis sp. nov. and Paraburkholderia steynii sp. nov. rhizobial symbionts of the fynbos legume Hypocalyptus sophoroides.</title>
        <authorList>
            <person name="Steenkamp E.T."/>
            <person name="Beukes C.W."/>
            <person name="Van Zyl E."/>
            <person name="Avontuur J."/>
            <person name="Chan W.Y."/>
            <person name="Hassen A."/>
            <person name="Palmer M."/>
            <person name="Mthombeni L."/>
            <person name="Phalane F."/>
            <person name="Sereme K."/>
            <person name="Venter S.N."/>
        </authorList>
    </citation>
    <scope>NUCLEOTIDE SEQUENCE [LARGE SCALE GENOMIC DNA]</scope>
    <source>
        <strain evidence="1 2">HC1.1ba</strain>
    </source>
</reference>
<evidence type="ECO:0000313" key="1">
    <source>
        <dbReference type="EMBL" id="TCG09386.1"/>
    </source>
</evidence>
<sequence length="168" mass="19280">MSVQDTHELKDTLVADYFVPGHEARTTTALFERTRKILIEREGGRCFVTNMTAEELGAPLQAHHHPVERCFATAWDWPRFADDCKAGKWGPHAQEFDWDSFLSAKPFDPYRFVDDMTVNGMLLGAGPHIGKDQGLHRLPFPVWLFTKYAVEGYRFSPTETIHHDPEHL</sequence>
<comment type="caution">
    <text evidence="1">The sequence shown here is derived from an EMBL/GenBank/DDBJ whole genome shotgun (WGS) entry which is preliminary data.</text>
</comment>
<name>A0A4R0XFW1_9BURK</name>
<protein>
    <submittedName>
        <fullName evidence="1">Uncharacterized protein</fullName>
    </submittedName>
</protein>
<evidence type="ECO:0000313" key="2">
    <source>
        <dbReference type="Proteomes" id="UP000294200"/>
    </source>
</evidence>
<proteinExistence type="predicted"/>
<dbReference type="Proteomes" id="UP000294200">
    <property type="component" value="Unassembled WGS sequence"/>
</dbReference>